<dbReference type="PROSITE" id="PS50005">
    <property type="entry name" value="TPR"/>
    <property type="match status" value="1"/>
</dbReference>
<sequence>MMSKSQYILIAIGVVFVAGLMFMPRAVVRNNDKQVKEATTASATENTANTTHSETIPEDKKERIAQLQANIQQATEQEALPLLDKLIAEWKMINRYDSAAVAAEDFYTVHTKQPYLLNAADLYYEAFTFAVNTEKVAQMGAKARGLYEKYLEKSPEDLDAKVKLGVTYVSTEAPMKGIFMIREVLKKDPNHKLALFNLGTLSLQSNQFDKAVGRFKKLVDLDSEDIQSRFYLAVCYKELGDKDKAIQQLNIVKEKAQDAQIIATVDKYLTELEAK</sequence>
<feature type="region of interest" description="Disordered" evidence="4">
    <location>
        <begin position="38"/>
        <end position="58"/>
    </location>
</feature>
<evidence type="ECO:0000256" key="4">
    <source>
        <dbReference type="SAM" id="MobiDB-lite"/>
    </source>
</evidence>
<dbReference type="InterPro" id="IPR019734">
    <property type="entry name" value="TPR_rpt"/>
</dbReference>
<evidence type="ECO:0000256" key="2">
    <source>
        <dbReference type="ARBA" id="ARBA00022803"/>
    </source>
</evidence>
<dbReference type="Pfam" id="PF14559">
    <property type="entry name" value="TPR_19"/>
    <property type="match status" value="1"/>
</dbReference>
<evidence type="ECO:0008006" key="8">
    <source>
        <dbReference type="Google" id="ProtNLM"/>
    </source>
</evidence>
<keyword evidence="7" id="KW-1185">Reference proteome</keyword>
<name>A0ABP9DM61_9BACT</name>
<dbReference type="SUPFAM" id="SSF48452">
    <property type="entry name" value="TPR-like"/>
    <property type="match status" value="1"/>
</dbReference>
<evidence type="ECO:0000256" key="3">
    <source>
        <dbReference type="PROSITE-ProRule" id="PRU00339"/>
    </source>
</evidence>
<dbReference type="RefSeq" id="WP_345373589.1">
    <property type="nucleotide sequence ID" value="NZ_BAABJX010000052.1"/>
</dbReference>
<gene>
    <name evidence="6" type="ORF">GCM10023331_31940</name>
</gene>
<feature type="repeat" description="TPR" evidence="3">
    <location>
        <begin position="192"/>
        <end position="225"/>
    </location>
</feature>
<evidence type="ECO:0000256" key="5">
    <source>
        <dbReference type="SAM" id="Phobius"/>
    </source>
</evidence>
<dbReference type="EMBL" id="BAABJX010000052">
    <property type="protein sequence ID" value="GAA4844739.1"/>
    <property type="molecule type" value="Genomic_DNA"/>
</dbReference>
<accession>A0ABP9DM61</accession>
<dbReference type="SMART" id="SM00028">
    <property type="entry name" value="TPR"/>
    <property type="match status" value="3"/>
</dbReference>
<evidence type="ECO:0000256" key="1">
    <source>
        <dbReference type="ARBA" id="ARBA00022737"/>
    </source>
</evidence>
<protein>
    <recommendedName>
        <fullName evidence="8">Tetratricopeptide repeat-containing protein</fullName>
    </recommendedName>
</protein>
<evidence type="ECO:0000313" key="7">
    <source>
        <dbReference type="Proteomes" id="UP001500298"/>
    </source>
</evidence>
<dbReference type="InterPro" id="IPR011990">
    <property type="entry name" value="TPR-like_helical_dom_sf"/>
</dbReference>
<keyword evidence="2 3" id="KW-0802">TPR repeat</keyword>
<feature type="transmembrane region" description="Helical" evidence="5">
    <location>
        <begin position="7"/>
        <end position="27"/>
    </location>
</feature>
<keyword evidence="1" id="KW-0677">Repeat</keyword>
<reference evidence="7" key="1">
    <citation type="journal article" date="2019" name="Int. J. Syst. Evol. Microbiol.">
        <title>The Global Catalogue of Microorganisms (GCM) 10K type strain sequencing project: providing services to taxonomists for standard genome sequencing and annotation.</title>
        <authorList>
            <consortium name="The Broad Institute Genomics Platform"/>
            <consortium name="The Broad Institute Genome Sequencing Center for Infectious Disease"/>
            <person name="Wu L."/>
            <person name="Ma J."/>
        </authorList>
    </citation>
    <scope>NUCLEOTIDE SEQUENCE [LARGE SCALE GENOMIC DNA]</scope>
    <source>
        <strain evidence="7">JCM 18326</strain>
    </source>
</reference>
<organism evidence="6 7">
    <name type="scientific">Algivirga pacifica</name>
    <dbReference type="NCBI Taxonomy" id="1162670"/>
    <lineage>
        <taxon>Bacteria</taxon>
        <taxon>Pseudomonadati</taxon>
        <taxon>Bacteroidota</taxon>
        <taxon>Cytophagia</taxon>
        <taxon>Cytophagales</taxon>
        <taxon>Flammeovirgaceae</taxon>
        <taxon>Algivirga</taxon>
    </lineage>
</organism>
<dbReference type="Gene3D" id="1.25.40.10">
    <property type="entry name" value="Tetratricopeptide repeat domain"/>
    <property type="match status" value="1"/>
</dbReference>
<dbReference type="PANTHER" id="PTHR45586">
    <property type="entry name" value="TPR REPEAT-CONTAINING PROTEIN PA4667"/>
    <property type="match status" value="1"/>
</dbReference>
<dbReference type="PANTHER" id="PTHR45586:SF1">
    <property type="entry name" value="LIPOPOLYSACCHARIDE ASSEMBLY PROTEIN B"/>
    <property type="match status" value="1"/>
</dbReference>
<keyword evidence="5" id="KW-1133">Transmembrane helix</keyword>
<feature type="compositionally biased region" description="Low complexity" evidence="4">
    <location>
        <begin position="38"/>
        <end position="54"/>
    </location>
</feature>
<keyword evidence="5" id="KW-0812">Transmembrane</keyword>
<comment type="caution">
    <text evidence="6">The sequence shown here is derived from an EMBL/GenBank/DDBJ whole genome shotgun (WGS) entry which is preliminary data.</text>
</comment>
<dbReference type="Proteomes" id="UP001500298">
    <property type="component" value="Unassembled WGS sequence"/>
</dbReference>
<keyword evidence="5" id="KW-0472">Membrane</keyword>
<dbReference type="InterPro" id="IPR051012">
    <property type="entry name" value="CellSynth/LPSAsmb/PSIAsmb"/>
</dbReference>
<proteinExistence type="predicted"/>
<evidence type="ECO:0000313" key="6">
    <source>
        <dbReference type="EMBL" id="GAA4844739.1"/>
    </source>
</evidence>